<gene>
    <name evidence="2" type="primary">jg17849</name>
    <name evidence="2" type="ORF">PAEG_LOCUS9021</name>
</gene>
<evidence type="ECO:0000256" key="1">
    <source>
        <dbReference type="SAM" id="MobiDB-lite"/>
    </source>
</evidence>
<proteinExistence type="predicted"/>
<dbReference type="EMBL" id="CAKXAJ010024729">
    <property type="protein sequence ID" value="CAH2229592.1"/>
    <property type="molecule type" value="Genomic_DNA"/>
</dbReference>
<dbReference type="Proteomes" id="UP000838756">
    <property type="component" value="Unassembled WGS sequence"/>
</dbReference>
<feature type="region of interest" description="Disordered" evidence="1">
    <location>
        <begin position="1"/>
        <end position="26"/>
    </location>
</feature>
<organism evidence="2 3">
    <name type="scientific">Pararge aegeria aegeria</name>
    <dbReference type="NCBI Taxonomy" id="348720"/>
    <lineage>
        <taxon>Eukaryota</taxon>
        <taxon>Metazoa</taxon>
        <taxon>Ecdysozoa</taxon>
        <taxon>Arthropoda</taxon>
        <taxon>Hexapoda</taxon>
        <taxon>Insecta</taxon>
        <taxon>Pterygota</taxon>
        <taxon>Neoptera</taxon>
        <taxon>Endopterygota</taxon>
        <taxon>Lepidoptera</taxon>
        <taxon>Glossata</taxon>
        <taxon>Ditrysia</taxon>
        <taxon>Papilionoidea</taxon>
        <taxon>Nymphalidae</taxon>
        <taxon>Satyrinae</taxon>
        <taxon>Satyrini</taxon>
        <taxon>Parargina</taxon>
        <taxon>Pararge</taxon>
    </lineage>
</organism>
<feature type="compositionally biased region" description="Polar residues" evidence="1">
    <location>
        <begin position="1"/>
        <end position="13"/>
    </location>
</feature>
<reference evidence="2" key="1">
    <citation type="submission" date="2022-03" db="EMBL/GenBank/DDBJ databases">
        <authorList>
            <person name="Lindestad O."/>
        </authorList>
    </citation>
    <scope>NUCLEOTIDE SEQUENCE</scope>
</reference>
<evidence type="ECO:0000313" key="2">
    <source>
        <dbReference type="EMBL" id="CAH2229592.1"/>
    </source>
</evidence>
<accession>A0A8S4R3X7</accession>
<evidence type="ECO:0000313" key="3">
    <source>
        <dbReference type="Proteomes" id="UP000838756"/>
    </source>
</evidence>
<keyword evidence="3" id="KW-1185">Reference proteome</keyword>
<comment type="caution">
    <text evidence="2">The sequence shown here is derived from an EMBL/GenBank/DDBJ whole genome shotgun (WGS) entry which is preliminary data.</text>
</comment>
<dbReference type="AlphaFoldDB" id="A0A8S4R3X7"/>
<dbReference type="OrthoDB" id="10034042at2759"/>
<protein>
    <submittedName>
        <fullName evidence="2">Jg17849 protein</fullName>
    </submittedName>
</protein>
<name>A0A8S4R3X7_9NEOP</name>
<sequence length="85" mass="9280">MSTNDKATISGVSDKTGVSGGTACSDVSEKKINRKVSFPNDEHLVTQYFEPSNPWQDGKPNFHTFGTKSNNLEGFLTVLNMLANK</sequence>